<dbReference type="Proteomes" id="UP000078561">
    <property type="component" value="Unassembled WGS sequence"/>
</dbReference>
<organism evidence="2">
    <name type="scientific">Absidia glauca</name>
    <name type="common">Pin mould</name>
    <dbReference type="NCBI Taxonomy" id="4829"/>
    <lineage>
        <taxon>Eukaryota</taxon>
        <taxon>Fungi</taxon>
        <taxon>Fungi incertae sedis</taxon>
        <taxon>Mucoromycota</taxon>
        <taxon>Mucoromycotina</taxon>
        <taxon>Mucoromycetes</taxon>
        <taxon>Mucorales</taxon>
        <taxon>Cunninghamellaceae</taxon>
        <taxon>Absidia</taxon>
    </lineage>
</organism>
<evidence type="ECO:0000256" key="1">
    <source>
        <dbReference type="SAM" id="SignalP"/>
    </source>
</evidence>
<evidence type="ECO:0000313" key="2">
    <source>
        <dbReference type="EMBL" id="SAM01387.1"/>
    </source>
</evidence>
<dbReference type="AlphaFoldDB" id="A0A168NXG3"/>
<name>A0A168NXG3_ABSGL</name>
<keyword evidence="1" id="KW-0732">Signal</keyword>
<dbReference type="EMBL" id="LT553527">
    <property type="protein sequence ID" value="SAM01387.1"/>
    <property type="molecule type" value="Genomic_DNA"/>
</dbReference>
<evidence type="ECO:0008006" key="4">
    <source>
        <dbReference type="Google" id="ProtNLM"/>
    </source>
</evidence>
<reference evidence="2" key="1">
    <citation type="submission" date="2016-04" db="EMBL/GenBank/DDBJ databases">
        <authorList>
            <person name="Evans L.H."/>
            <person name="Alamgir A."/>
            <person name="Owens N."/>
            <person name="Weber N.D."/>
            <person name="Virtaneva K."/>
            <person name="Barbian K."/>
            <person name="Babar A."/>
            <person name="Rosenke K."/>
        </authorList>
    </citation>
    <scope>NUCLEOTIDE SEQUENCE [LARGE SCALE GENOMIC DNA]</scope>
    <source>
        <strain evidence="2">CBS 101.48</strain>
    </source>
</reference>
<evidence type="ECO:0000313" key="3">
    <source>
        <dbReference type="Proteomes" id="UP000078561"/>
    </source>
</evidence>
<accession>A0A168NXG3</accession>
<sequence>MATLQSVIIKLAVSILVAYVWNGRPTGELVTLGIFLTHVPSRQCTRNTQQASLLLDCFRDTDYEIQG</sequence>
<feature type="signal peptide" evidence="1">
    <location>
        <begin position="1"/>
        <end position="18"/>
    </location>
</feature>
<protein>
    <recommendedName>
        <fullName evidence="4">Ndc10 domain-containing protein</fullName>
    </recommendedName>
</protein>
<dbReference type="InParanoid" id="A0A168NXG3"/>
<gene>
    <name evidence="2" type="primary">ABSGL_07128.1 scaffold 8717</name>
</gene>
<feature type="chain" id="PRO_5007899531" description="Ndc10 domain-containing protein" evidence="1">
    <location>
        <begin position="19"/>
        <end position="67"/>
    </location>
</feature>
<proteinExistence type="predicted"/>
<keyword evidence="3" id="KW-1185">Reference proteome</keyword>